<feature type="compositionally biased region" description="Polar residues" evidence="1">
    <location>
        <begin position="250"/>
        <end position="261"/>
    </location>
</feature>
<evidence type="ECO:0000313" key="2">
    <source>
        <dbReference type="EMBL" id="OQE35525.1"/>
    </source>
</evidence>
<dbReference type="AlphaFoldDB" id="A0A1V6UAL2"/>
<name>A0A1V6UAL2_9EURO</name>
<feature type="compositionally biased region" description="Low complexity" evidence="1">
    <location>
        <begin position="108"/>
        <end position="130"/>
    </location>
</feature>
<evidence type="ECO:0000313" key="3">
    <source>
        <dbReference type="Proteomes" id="UP000191500"/>
    </source>
</evidence>
<feature type="compositionally biased region" description="Basic and acidic residues" evidence="1">
    <location>
        <begin position="395"/>
        <end position="406"/>
    </location>
</feature>
<dbReference type="STRING" id="36646.A0A1V6UAL2"/>
<keyword evidence="3" id="KW-1185">Reference proteome</keyword>
<feature type="region of interest" description="Disordered" evidence="1">
    <location>
        <begin position="190"/>
        <end position="213"/>
    </location>
</feature>
<evidence type="ECO:0000256" key="1">
    <source>
        <dbReference type="SAM" id="MobiDB-lite"/>
    </source>
</evidence>
<dbReference type="Proteomes" id="UP000191500">
    <property type="component" value="Unassembled WGS sequence"/>
</dbReference>
<feature type="region of interest" description="Disordered" evidence="1">
    <location>
        <begin position="1"/>
        <end position="139"/>
    </location>
</feature>
<feature type="compositionally biased region" description="Low complexity" evidence="1">
    <location>
        <begin position="384"/>
        <end position="394"/>
    </location>
</feature>
<comment type="caution">
    <text evidence="2">The sequence shown here is derived from an EMBL/GenBank/DDBJ whole genome shotgun (WGS) entry which is preliminary data.</text>
</comment>
<protein>
    <submittedName>
        <fullName evidence="2">Uncharacterized protein</fullName>
    </submittedName>
</protein>
<accession>A0A1V6UAL2</accession>
<proteinExistence type="predicted"/>
<reference evidence="3" key="1">
    <citation type="journal article" date="2017" name="Nat. Microbiol.">
        <title>Global analysis of biosynthetic gene clusters reveals vast potential of secondary metabolite production in Penicillium species.</title>
        <authorList>
            <person name="Nielsen J.C."/>
            <person name="Grijseels S."/>
            <person name="Prigent S."/>
            <person name="Ji B."/>
            <person name="Dainat J."/>
            <person name="Nielsen K.F."/>
            <person name="Frisvad J.C."/>
            <person name="Workman M."/>
            <person name="Nielsen J."/>
        </authorList>
    </citation>
    <scope>NUCLEOTIDE SEQUENCE [LARGE SCALE GENOMIC DNA]</scope>
    <source>
        <strain evidence="3">IBT 31321</strain>
    </source>
</reference>
<feature type="region of interest" description="Disordered" evidence="1">
    <location>
        <begin position="382"/>
        <end position="412"/>
    </location>
</feature>
<organism evidence="2 3">
    <name type="scientific">Penicillium coprophilum</name>
    <dbReference type="NCBI Taxonomy" id="36646"/>
    <lineage>
        <taxon>Eukaryota</taxon>
        <taxon>Fungi</taxon>
        <taxon>Dikarya</taxon>
        <taxon>Ascomycota</taxon>
        <taxon>Pezizomycotina</taxon>
        <taxon>Eurotiomycetes</taxon>
        <taxon>Eurotiomycetidae</taxon>
        <taxon>Eurotiales</taxon>
        <taxon>Aspergillaceae</taxon>
        <taxon>Penicillium</taxon>
    </lineage>
</organism>
<dbReference type="EMBL" id="MDDG01000013">
    <property type="protein sequence ID" value="OQE35525.1"/>
    <property type="molecule type" value="Genomic_DNA"/>
</dbReference>
<feature type="compositionally biased region" description="Basic and acidic residues" evidence="1">
    <location>
        <begin position="201"/>
        <end position="210"/>
    </location>
</feature>
<feature type="region of interest" description="Disordered" evidence="1">
    <location>
        <begin position="250"/>
        <end position="275"/>
    </location>
</feature>
<gene>
    <name evidence="2" type="ORF">PENCOP_c013G05424</name>
</gene>
<sequence>MDSDTLPGTWPSSSLSRQGWPRILSPSHAPVVPAAGPSHQTNQRYEFAEHQARAYRPPALRQSNGSPKPQSRPVRVDNPTPRRSSASATRPVLVRAYSGDAQDRTRRSSAMSARRFLSFSGSRSSASRPSQPDITFPSDKDFSIESILQAIEPDIRGTLDSIADICGRSKLSLSNEYGSHIAPLGEICAPSSATGPVEQARPGEERRADDSNALVVGEEASPVDQARDDHPFSFHRYLETLRQTASMLEQNGTSDQTTQRQHPPPSPYMDSEEQSAFAISPKTISSTPFTREFVSRPKHSGRDLLAKNAAAGSGDQQSSQMATPAVVTEVHLEATANDESSTESNILLQSNLVGHGSPATGNSSPEIIQSFLSWLNWTATIAGPESSPASQSAESRLRAMLERPGDESTPVR</sequence>